<protein>
    <submittedName>
        <fullName evidence="2">Uncharacterized protein</fullName>
    </submittedName>
</protein>
<dbReference type="RefSeq" id="XP_020069188.1">
    <property type="nucleotide sequence ID" value="XM_020213794.1"/>
</dbReference>
<accession>A0A1E4RY05</accession>
<dbReference type="EMBL" id="KV453936">
    <property type="protein sequence ID" value="ODV72149.1"/>
    <property type="molecule type" value="Genomic_DNA"/>
</dbReference>
<feature type="compositionally biased region" description="Polar residues" evidence="1">
    <location>
        <begin position="302"/>
        <end position="317"/>
    </location>
</feature>
<proteinExistence type="predicted"/>
<feature type="compositionally biased region" description="Basic and acidic residues" evidence="1">
    <location>
        <begin position="284"/>
        <end position="301"/>
    </location>
</feature>
<feature type="region of interest" description="Disordered" evidence="1">
    <location>
        <begin position="201"/>
        <end position="365"/>
    </location>
</feature>
<feature type="compositionally biased region" description="Basic and acidic residues" evidence="1">
    <location>
        <begin position="112"/>
        <end position="121"/>
    </location>
</feature>
<feature type="region of interest" description="Disordered" evidence="1">
    <location>
        <begin position="48"/>
        <end position="128"/>
    </location>
</feature>
<organism evidence="2 3">
    <name type="scientific">Cyberlindnera jadinii (strain ATCC 18201 / CBS 1600 / BCRC 20928 / JCM 3617 / NBRC 0987 / NRRL Y-1542)</name>
    <name type="common">Torula yeast</name>
    <name type="synonym">Candida utilis</name>
    <dbReference type="NCBI Taxonomy" id="983966"/>
    <lineage>
        <taxon>Eukaryota</taxon>
        <taxon>Fungi</taxon>
        <taxon>Dikarya</taxon>
        <taxon>Ascomycota</taxon>
        <taxon>Saccharomycotina</taxon>
        <taxon>Saccharomycetes</taxon>
        <taxon>Phaffomycetales</taxon>
        <taxon>Phaffomycetaceae</taxon>
        <taxon>Cyberlindnera</taxon>
    </lineage>
</organism>
<reference evidence="2 3" key="1">
    <citation type="journal article" date="2016" name="Proc. Natl. Acad. Sci. U.S.A.">
        <title>Comparative genomics of biotechnologically important yeasts.</title>
        <authorList>
            <person name="Riley R."/>
            <person name="Haridas S."/>
            <person name="Wolfe K.H."/>
            <person name="Lopes M.R."/>
            <person name="Hittinger C.T."/>
            <person name="Goeker M."/>
            <person name="Salamov A.A."/>
            <person name="Wisecaver J.H."/>
            <person name="Long T.M."/>
            <person name="Calvey C.H."/>
            <person name="Aerts A.L."/>
            <person name="Barry K.W."/>
            <person name="Choi C."/>
            <person name="Clum A."/>
            <person name="Coughlan A.Y."/>
            <person name="Deshpande S."/>
            <person name="Douglass A.P."/>
            <person name="Hanson S.J."/>
            <person name="Klenk H.-P."/>
            <person name="LaButti K.M."/>
            <person name="Lapidus A."/>
            <person name="Lindquist E.A."/>
            <person name="Lipzen A.M."/>
            <person name="Meier-Kolthoff J.P."/>
            <person name="Ohm R.A."/>
            <person name="Otillar R.P."/>
            <person name="Pangilinan J.L."/>
            <person name="Peng Y."/>
            <person name="Rokas A."/>
            <person name="Rosa C.A."/>
            <person name="Scheuner C."/>
            <person name="Sibirny A.A."/>
            <person name="Slot J.C."/>
            <person name="Stielow J.B."/>
            <person name="Sun H."/>
            <person name="Kurtzman C.P."/>
            <person name="Blackwell M."/>
            <person name="Grigoriev I.V."/>
            <person name="Jeffries T.W."/>
        </authorList>
    </citation>
    <scope>NUCLEOTIDE SEQUENCE [LARGE SCALE GENOMIC DNA]</scope>
    <source>
        <strain evidence="3">ATCC 18201 / CBS 1600 / BCRC 20928 / JCM 3617 / NBRC 0987 / NRRL Y-1542</strain>
    </source>
</reference>
<dbReference type="Proteomes" id="UP000094389">
    <property type="component" value="Unassembled WGS sequence"/>
</dbReference>
<dbReference type="GeneID" id="30988190"/>
<evidence type="ECO:0000256" key="1">
    <source>
        <dbReference type="SAM" id="MobiDB-lite"/>
    </source>
</evidence>
<gene>
    <name evidence="2" type="ORF">CYBJADRAFT_163729</name>
</gene>
<sequence length="365" mass="41191">MGKKKPKKTVVPIYLKSPDEVPKREVEYNAQTQVRDAFDNDLDFLLNHDDEVVDDEPKVDDAEGVDGAPSGHQDTQRKSKVGKKPRSQVRQEILNLDFDLGFSSDEDGDGDEDHHLEDKPPGGRGKPSAQFMESLLQLSEQLDDLTLLSSDESVSDYFQLENDSDSEDGPQFVVSDEEEQIQLDEEFNNPAHLSKRFEALNVAGNRDGKKGQKKKKILFDEVGSNWEKLQKKMADKPQDRSKRKKQMNKQRQKVSQAESTQQDAEEGVTGKKGSISRAKKAKERAKQKAKERAREKAKEKPTIQNQRPGPQPQSTKPAENKSAKPMMDKQEITPSDSADQSTKKTTKQRARRPKKHPTALKTTTD</sequence>
<name>A0A1E4RY05_CYBJN</name>
<evidence type="ECO:0000313" key="2">
    <source>
        <dbReference type="EMBL" id="ODV72149.1"/>
    </source>
</evidence>
<feature type="compositionally biased region" description="Basic and acidic residues" evidence="1">
    <location>
        <begin position="318"/>
        <end position="331"/>
    </location>
</feature>
<feature type="compositionally biased region" description="Basic residues" evidence="1">
    <location>
        <begin position="78"/>
        <end position="87"/>
    </location>
</feature>
<evidence type="ECO:0000313" key="3">
    <source>
        <dbReference type="Proteomes" id="UP000094389"/>
    </source>
</evidence>
<keyword evidence="3" id="KW-1185">Reference proteome</keyword>
<feature type="compositionally biased region" description="Basic and acidic residues" evidence="1">
    <location>
        <begin position="228"/>
        <end position="240"/>
    </location>
</feature>
<feature type="compositionally biased region" description="Basic residues" evidence="1">
    <location>
        <begin position="344"/>
        <end position="358"/>
    </location>
</feature>
<dbReference type="AlphaFoldDB" id="A0A1E4RY05"/>
<feature type="compositionally biased region" description="Basic residues" evidence="1">
    <location>
        <begin position="241"/>
        <end position="252"/>
    </location>
</feature>
<feature type="compositionally biased region" description="Basic and acidic residues" evidence="1">
    <location>
        <begin position="48"/>
        <end position="61"/>
    </location>
</feature>